<sequence length="173" mass="19666">MDNATPTNESTRPRSALLALPAEIRNEIYRCALVPTATIVLPQTPQINIPEENGVYVPPDPRPWLDTDLLCVCKQIHHEALEILHKYAELGIAVNCLQIVSENDLIDIPIPSKGPLTFDQMFAKHYNDIRETKAREDLLLIPESFAYFNNIHLRSSFRETFQIVQNPEPYGGF</sequence>
<protein>
    <submittedName>
        <fullName evidence="1">Uncharacterized protein</fullName>
    </submittedName>
</protein>
<dbReference type="EMBL" id="ML978122">
    <property type="protein sequence ID" value="KAF2103273.1"/>
    <property type="molecule type" value="Genomic_DNA"/>
</dbReference>
<keyword evidence="2" id="KW-1185">Reference proteome</keyword>
<gene>
    <name evidence="1" type="ORF">NA57DRAFT_52800</name>
</gene>
<accession>A0A9P4M9W8</accession>
<dbReference type="PANTHER" id="PTHR42085">
    <property type="entry name" value="F-BOX DOMAIN-CONTAINING PROTEIN"/>
    <property type="match status" value="1"/>
</dbReference>
<dbReference type="OrthoDB" id="62952at2759"/>
<evidence type="ECO:0000313" key="1">
    <source>
        <dbReference type="EMBL" id="KAF2103273.1"/>
    </source>
</evidence>
<dbReference type="Proteomes" id="UP000799772">
    <property type="component" value="Unassembled WGS sequence"/>
</dbReference>
<organism evidence="1 2">
    <name type="scientific">Rhizodiscina lignyota</name>
    <dbReference type="NCBI Taxonomy" id="1504668"/>
    <lineage>
        <taxon>Eukaryota</taxon>
        <taxon>Fungi</taxon>
        <taxon>Dikarya</taxon>
        <taxon>Ascomycota</taxon>
        <taxon>Pezizomycotina</taxon>
        <taxon>Dothideomycetes</taxon>
        <taxon>Pleosporomycetidae</taxon>
        <taxon>Aulographales</taxon>
        <taxon>Rhizodiscinaceae</taxon>
        <taxon>Rhizodiscina</taxon>
    </lineage>
</organism>
<name>A0A9P4M9W8_9PEZI</name>
<dbReference type="InterPro" id="IPR038883">
    <property type="entry name" value="AN11006-like"/>
</dbReference>
<reference evidence="1" key="1">
    <citation type="journal article" date="2020" name="Stud. Mycol.">
        <title>101 Dothideomycetes genomes: a test case for predicting lifestyles and emergence of pathogens.</title>
        <authorList>
            <person name="Haridas S."/>
            <person name="Albert R."/>
            <person name="Binder M."/>
            <person name="Bloem J."/>
            <person name="Labutti K."/>
            <person name="Salamov A."/>
            <person name="Andreopoulos B."/>
            <person name="Baker S."/>
            <person name="Barry K."/>
            <person name="Bills G."/>
            <person name="Bluhm B."/>
            <person name="Cannon C."/>
            <person name="Castanera R."/>
            <person name="Culley D."/>
            <person name="Daum C."/>
            <person name="Ezra D."/>
            <person name="Gonzalez J."/>
            <person name="Henrissat B."/>
            <person name="Kuo A."/>
            <person name="Liang C."/>
            <person name="Lipzen A."/>
            <person name="Lutzoni F."/>
            <person name="Magnuson J."/>
            <person name="Mondo S."/>
            <person name="Nolan M."/>
            <person name="Ohm R."/>
            <person name="Pangilinan J."/>
            <person name="Park H.-J."/>
            <person name="Ramirez L."/>
            <person name="Alfaro M."/>
            <person name="Sun H."/>
            <person name="Tritt A."/>
            <person name="Yoshinaga Y."/>
            <person name="Zwiers L.-H."/>
            <person name="Turgeon B."/>
            <person name="Goodwin S."/>
            <person name="Spatafora J."/>
            <person name="Crous P."/>
            <person name="Grigoriev I."/>
        </authorList>
    </citation>
    <scope>NUCLEOTIDE SEQUENCE</scope>
    <source>
        <strain evidence="1">CBS 133067</strain>
    </source>
</reference>
<evidence type="ECO:0000313" key="2">
    <source>
        <dbReference type="Proteomes" id="UP000799772"/>
    </source>
</evidence>
<comment type="caution">
    <text evidence="1">The sequence shown here is derived from an EMBL/GenBank/DDBJ whole genome shotgun (WGS) entry which is preliminary data.</text>
</comment>
<dbReference type="AlphaFoldDB" id="A0A9P4M9W8"/>
<dbReference type="PANTHER" id="PTHR42085:SF2">
    <property type="entry name" value="F-BOX DOMAIN-CONTAINING PROTEIN"/>
    <property type="match status" value="1"/>
</dbReference>
<proteinExistence type="predicted"/>